<gene>
    <name evidence="3" type="ORF">LCER1_G004669</name>
</gene>
<feature type="transmembrane region" description="Helical" evidence="2">
    <location>
        <begin position="68"/>
        <end position="89"/>
    </location>
</feature>
<keyword evidence="2" id="KW-0472">Membrane</keyword>
<comment type="caution">
    <text evidence="3">The sequence shown here is derived from an EMBL/GenBank/DDBJ whole genome shotgun (WGS) entry which is preliminary data.</text>
</comment>
<feature type="compositionally biased region" description="Polar residues" evidence="1">
    <location>
        <begin position="322"/>
        <end position="382"/>
    </location>
</feature>
<feature type="compositionally biased region" description="Pro residues" evidence="1">
    <location>
        <begin position="305"/>
        <end position="314"/>
    </location>
</feature>
<organism evidence="3 4">
    <name type="scientific">Lachnellula cervina</name>
    <dbReference type="NCBI Taxonomy" id="1316786"/>
    <lineage>
        <taxon>Eukaryota</taxon>
        <taxon>Fungi</taxon>
        <taxon>Dikarya</taxon>
        <taxon>Ascomycota</taxon>
        <taxon>Pezizomycotina</taxon>
        <taxon>Leotiomycetes</taxon>
        <taxon>Helotiales</taxon>
        <taxon>Lachnaceae</taxon>
        <taxon>Lachnellula</taxon>
    </lineage>
</organism>
<reference evidence="3 4" key="1">
    <citation type="submission" date="2018-05" db="EMBL/GenBank/DDBJ databases">
        <title>Whole genome sequencing for identification of molecular markers to develop diagnostic detection tools for the regulated plant pathogen Lachnellula willkommii.</title>
        <authorList>
            <person name="Giroux E."/>
            <person name="Bilodeau G."/>
        </authorList>
    </citation>
    <scope>NUCLEOTIDE SEQUENCE [LARGE SCALE GENOMIC DNA]</scope>
    <source>
        <strain evidence="3 4">CBS 625.97</strain>
    </source>
</reference>
<feature type="region of interest" description="Disordered" evidence="1">
    <location>
        <begin position="486"/>
        <end position="515"/>
    </location>
</feature>
<feature type="compositionally biased region" description="Basic and acidic residues" evidence="1">
    <location>
        <begin position="499"/>
        <end position="508"/>
    </location>
</feature>
<sequence>MRAGYETVIRTPLILLLSWIYISSASILKNLPREYPLNIEWGPAPSPENGPPLSAGASRDKSLLPAQIGAIVGSYLFCVCVVGCALILIGRRLRREVLYSPKALDIEMIQPHHQAYAIDITPVSPGAKTPNGTRNFSWPSPEKTDRNPYVFPSTNRSPTTPPGIGDPFVDTKIVDADRDMLQRDLEDIYAHVMEHEEAKAAGVDPKEMPPPKPLQGVAPTPTASPQRNNPSPKKIEKARPANINIDETKSIRSRTSSIMSALKSPRKKSVKSIEISSPILTPASSTFPKHGHTSSDLEPLAPRYYSPPPPPPVPTDQVPYTHSRNNSNVSPTSPTRSIAQQLSDAPQSQQHRPYQSQASIHSTNRGDLSAKSAETTNSQTPLYSPRPPPQLQIQAVSSHPKPFSSNPPSTNSSTRALPFRAFEPPLASPSFASQTTKTTVLERTKASNGPQTGGLKTPWSAGAVPYSPYQPFSPVIPITPRLVTKEDRKAAKKAQGRGPVRELIKSGDELWDSGY</sequence>
<protein>
    <submittedName>
        <fullName evidence="3">Uncharacterized protein</fullName>
    </submittedName>
</protein>
<dbReference type="EMBL" id="QGMG01000277">
    <property type="protein sequence ID" value="TVY55079.1"/>
    <property type="molecule type" value="Genomic_DNA"/>
</dbReference>
<evidence type="ECO:0000313" key="3">
    <source>
        <dbReference type="EMBL" id="TVY55079.1"/>
    </source>
</evidence>
<feature type="region of interest" description="Disordered" evidence="1">
    <location>
        <begin position="198"/>
        <end position="415"/>
    </location>
</feature>
<feature type="compositionally biased region" description="Low complexity" evidence="1">
    <location>
        <begin position="404"/>
        <end position="414"/>
    </location>
</feature>
<accession>A0A7D8YTY3</accession>
<keyword evidence="4" id="KW-1185">Reference proteome</keyword>
<evidence type="ECO:0000256" key="2">
    <source>
        <dbReference type="SAM" id="Phobius"/>
    </source>
</evidence>
<keyword evidence="2" id="KW-1133">Transmembrane helix</keyword>
<proteinExistence type="predicted"/>
<keyword evidence="2" id="KW-0812">Transmembrane</keyword>
<feature type="compositionally biased region" description="Polar residues" evidence="1">
    <location>
        <begin position="221"/>
        <end position="231"/>
    </location>
</feature>
<dbReference type="AlphaFoldDB" id="A0A7D8YTY3"/>
<feature type="compositionally biased region" description="Polar residues" evidence="1">
    <location>
        <begin position="274"/>
        <end position="287"/>
    </location>
</feature>
<feature type="compositionally biased region" description="Basic and acidic residues" evidence="1">
    <location>
        <begin position="198"/>
        <end position="209"/>
    </location>
</feature>
<dbReference type="OrthoDB" id="4524805at2759"/>
<name>A0A7D8YTY3_9HELO</name>
<dbReference type="Proteomes" id="UP000481288">
    <property type="component" value="Unassembled WGS sequence"/>
</dbReference>
<evidence type="ECO:0000313" key="4">
    <source>
        <dbReference type="Proteomes" id="UP000481288"/>
    </source>
</evidence>
<evidence type="ECO:0000256" key="1">
    <source>
        <dbReference type="SAM" id="MobiDB-lite"/>
    </source>
</evidence>